<protein>
    <submittedName>
        <fullName evidence="5">Platelet-activating factor acetylhydrolase isoform 1B alpha subunit, putative</fullName>
    </submittedName>
</protein>
<evidence type="ECO:0000256" key="1">
    <source>
        <dbReference type="ARBA" id="ARBA00022574"/>
    </source>
</evidence>
<dbReference type="Proteomes" id="UP000001745">
    <property type="component" value="Unassembled WGS sequence"/>
</dbReference>
<organism evidence="5 6">
    <name type="scientific">Talaromyces stipitatus (strain ATCC 10500 / CBS 375.48 / QM 6759 / NRRL 1006)</name>
    <name type="common">Penicillium stipitatum</name>
    <dbReference type="NCBI Taxonomy" id="441959"/>
    <lineage>
        <taxon>Eukaryota</taxon>
        <taxon>Fungi</taxon>
        <taxon>Dikarya</taxon>
        <taxon>Ascomycota</taxon>
        <taxon>Pezizomycotina</taxon>
        <taxon>Eurotiomycetes</taxon>
        <taxon>Eurotiomycetidae</taxon>
        <taxon>Eurotiales</taxon>
        <taxon>Trichocomaceae</taxon>
        <taxon>Talaromyces</taxon>
        <taxon>Talaromyces sect. Talaromyces</taxon>
    </lineage>
</organism>
<dbReference type="VEuPathDB" id="FungiDB:TSTA_038410"/>
<accession>B8M8X2</accession>
<dbReference type="InterPro" id="IPR018391">
    <property type="entry name" value="PQQ_b-propeller_rpt"/>
</dbReference>
<dbReference type="EMBL" id="EQ962654">
    <property type="protein sequence ID" value="EED20635.1"/>
    <property type="molecule type" value="Genomic_DNA"/>
</dbReference>
<dbReference type="GeneID" id="8107883"/>
<dbReference type="PANTHER" id="PTHR19879">
    <property type="entry name" value="TRANSCRIPTION INITIATION FACTOR TFIID"/>
    <property type="match status" value="1"/>
</dbReference>
<keyword evidence="2" id="KW-0677">Repeat</keyword>
<feature type="repeat" description="WD" evidence="3">
    <location>
        <begin position="527"/>
        <end position="568"/>
    </location>
</feature>
<dbReference type="PROSITE" id="PS00678">
    <property type="entry name" value="WD_REPEATS_1"/>
    <property type="match status" value="5"/>
</dbReference>
<dbReference type="PROSITE" id="PS50082">
    <property type="entry name" value="WD_REPEATS_2"/>
    <property type="match status" value="5"/>
</dbReference>
<feature type="domain" description="EML-like second beta-propeller" evidence="4">
    <location>
        <begin position="452"/>
        <end position="622"/>
    </location>
</feature>
<dbReference type="InterPro" id="IPR036322">
    <property type="entry name" value="WD40_repeat_dom_sf"/>
</dbReference>
<dbReference type="InterPro" id="IPR055442">
    <property type="entry name" value="Beta-prop_EML-like_2nd"/>
</dbReference>
<dbReference type="SMART" id="SM00320">
    <property type="entry name" value="WD40"/>
    <property type="match status" value="5"/>
</dbReference>
<evidence type="ECO:0000313" key="6">
    <source>
        <dbReference type="Proteomes" id="UP000001745"/>
    </source>
</evidence>
<keyword evidence="6" id="KW-1185">Reference proteome</keyword>
<proteinExistence type="predicted"/>
<evidence type="ECO:0000256" key="2">
    <source>
        <dbReference type="ARBA" id="ARBA00022737"/>
    </source>
</evidence>
<name>B8M8X2_TALSN</name>
<dbReference type="RefSeq" id="XP_002481069.1">
    <property type="nucleotide sequence ID" value="XM_002481024.1"/>
</dbReference>
<dbReference type="OrthoDB" id="4226663at2759"/>
<dbReference type="InterPro" id="IPR015943">
    <property type="entry name" value="WD40/YVTN_repeat-like_dom_sf"/>
</dbReference>
<dbReference type="InterPro" id="IPR019775">
    <property type="entry name" value="WD40_repeat_CS"/>
</dbReference>
<dbReference type="STRING" id="441959.B8M8X2"/>
<dbReference type="GO" id="GO:0016787">
    <property type="term" value="F:hydrolase activity"/>
    <property type="evidence" value="ECO:0007669"/>
    <property type="project" value="UniProtKB-KW"/>
</dbReference>
<dbReference type="PhylomeDB" id="B8M8X2"/>
<dbReference type="SUPFAM" id="SSF50978">
    <property type="entry name" value="WD40 repeat-like"/>
    <property type="match status" value="1"/>
</dbReference>
<dbReference type="HOGENOM" id="CLU_000288_6_0_1"/>
<dbReference type="InParanoid" id="B8M8X2"/>
<dbReference type="eggNOG" id="KOG0272">
    <property type="taxonomic scope" value="Eukaryota"/>
</dbReference>
<dbReference type="PRINTS" id="PR00320">
    <property type="entry name" value="GPROTEINBRPT"/>
</dbReference>
<dbReference type="AlphaFoldDB" id="B8M8X2"/>
<dbReference type="CDD" id="cd00200">
    <property type="entry name" value="WD40"/>
    <property type="match status" value="1"/>
</dbReference>
<evidence type="ECO:0000256" key="3">
    <source>
        <dbReference type="PROSITE-ProRule" id="PRU00221"/>
    </source>
</evidence>
<feature type="repeat" description="WD" evidence="3">
    <location>
        <begin position="485"/>
        <end position="526"/>
    </location>
</feature>
<gene>
    <name evidence="5" type="ORF">TSTA_038410</name>
</gene>
<dbReference type="Pfam" id="PF00400">
    <property type="entry name" value="WD40"/>
    <property type="match status" value="1"/>
</dbReference>
<evidence type="ECO:0000313" key="5">
    <source>
        <dbReference type="EMBL" id="EED20635.1"/>
    </source>
</evidence>
<dbReference type="Gene3D" id="2.130.10.10">
    <property type="entry name" value="YVTN repeat-like/Quinoprotein amine dehydrogenase"/>
    <property type="match status" value="3"/>
</dbReference>
<evidence type="ECO:0000259" key="4">
    <source>
        <dbReference type="Pfam" id="PF23414"/>
    </source>
</evidence>
<sequence length="723" mass="81423">MIIIDALDECDQEKDIRIILQLLFRLQEVKSSNNHQDLALHELPKPVIERDIRLYLEDKLSSIREERSFAANWPGDEAVNELVRMSSPLFIFAATAYRFINRGRHPKKQLQKFLASQEATSASQMDKIYLLVLNQTIQNDEDDPAEVLKEFQDIIGTIILLATPLSIISLARLLHLQADDIIELLDPLHSVLNIPKNLGAPIRILHLSFRDFLINTTSTFHVDEKETHEKIVLHCLRIMNTDLKQNICGLSSYGTPRTNIDNQAINKHLSADLQYSCRYITSSMAFDFMKQHLLHWLEALSLIGVISEAVAMMDMLQSGAGEDMDAEFSNFLYDAKRFILKNAYMASLAPLQLYCSGVVFLPMRSIIRKMFLNCRPKQIHMLPQVKDDWSPGLQTLEGHSDWVCSVAFSPDGQTVVSGSYDNTIKLWDAKTGSEPQTLRDHLDSGHSEWVQSVAFSPDGQTVVSGSYDRTIKLWDAKTGSELQTLRGHSDWVQPVAFSPDGQTVVSGSYDNTIKLWDAKTSSELQNLRGHSGPVHSVAFSPDGQTVVSGSNDKTIKLWDAKTSSELQTLRGHSNLIHSVAFSPDSQIVVSGSNDRAIKLWDAKTSSELQTLRDHLDSFNFNQESLPDNWIALAGDNILWLPMEYRQFTASATFPFELPEFSSSFCSILLWARFAVYVKQEDESFTLTDQATMEFLAGDFVKILLGCLQSRDTTVRRGLSVISQ</sequence>
<dbReference type="InterPro" id="IPR020472">
    <property type="entry name" value="WD40_PAC1"/>
</dbReference>
<keyword evidence="5" id="KW-0378">Hydrolase</keyword>
<feature type="repeat" description="WD" evidence="3">
    <location>
        <begin position="396"/>
        <end position="437"/>
    </location>
</feature>
<dbReference type="InterPro" id="IPR001680">
    <property type="entry name" value="WD40_rpt"/>
</dbReference>
<dbReference type="SMART" id="SM00564">
    <property type="entry name" value="PQQ"/>
    <property type="match status" value="4"/>
</dbReference>
<dbReference type="Pfam" id="PF23414">
    <property type="entry name" value="Beta-prop_EML_2"/>
    <property type="match status" value="1"/>
</dbReference>
<keyword evidence="1 3" id="KW-0853">WD repeat</keyword>
<reference evidence="6" key="1">
    <citation type="journal article" date="2015" name="Genome Announc.">
        <title>Genome sequence of the AIDS-associated pathogen Penicillium marneffei (ATCC18224) and its near taxonomic relative Talaromyces stipitatus (ATCC10500).</title>
        <authorList>
            <person name="Nierman W.C."/>
            <person name="Fedorova-Abrams N.D."/>
            <person name="Andrianopoulos A."/>
        </authorList>
    </citation>
    <scope>NUCLEOTIDE SEQUENCE [LARGE SCALE GENOMIC DNA]</scope>
    <source>
        <strain evidence="6">ATCC 10500 / CBS 375.48 / QM 6759 / NRRL 1006</strain>
    </source>
</reference>
<feature type="repeat" description="WD" evidence="3">
    <location>
        <begin position="569"/>
        <end position="610"/>
    </location>
</feature>
<dbReference type="OMA" id="AGDNILW"/>
<dbReference type="PANTHER" id="PTHR19879:SF9">
    <property type="entry name" value="TRANSCRIPTION INITIATION FACTOR TFIID SUBUNIT 5"/>
    <property type="match status" value="1"/>
</dbReference>
<feature type="repeat" description="WD" evidence="3">
    <location>
        <begin position="443"/>
        <end position="484"/>
    </location>
</feature>
<dbReference type="PROSITE" id="PS50294">
    <property type="entry name" value="WD_REPEATS_REGION"/>
    <property type="match status" value="5"/>
</dbReference>